<evidence type="ECO:0000313" key="1">
    <source>
        <dbReference type="EMBL" id="MCI65635.1"/>
    </source>
</evidence>
<name>A0A392U0N6_9FABA</name>
<proteinExistence type="predicted"/>
<comment type="caution">
    <text evidence="1">The sequence shown here is derived from an EMBL/GenBank/DDBJ whole genome shotgun (WGS) entry which is preliminary data.</text>
</comment>
<reference evidence="1 2" key="1">
    <citation type="journal article" date="2018" name="Front. Plant Sci.">
        <title>Red Clover (Trifolium pratense) and Zigzag Clover (T. medium) - A Picture of Genomic Similarities and Differences.</title>
        <authorList>
            <person name="Dluhosova J."/>
            <person name="Istvanek J."/>
            <person name="Nedelnik J."/>
            <person name="Repkova J."/>
        </authorList>
    </citation>
    <scope>NUCLEOTIDE SEQUENCE [LARGE SCALE GENOMIC DNA]</scope>
    <source>
        <strain evidence="2">cv. 10/8</strain>
        <tissue evidence="1">Leaf</tissue>
    </source>
</reference>
<dbReference type="EMBL" id="LXQA010679328">
    <property type="protein sequence ID" value="MCI65635.1"/>
    <property type="molecule type" value="Genomic_DNA"/>
</dbReference>
<protein>
    <submittedName>
        <fullName evidence="1">Uncharacterized protein</fullName>
    </submittedName>
</protein>
<dbReference type="AlphaFoldDB" id="A0A392U0N6"/>
<keyword evidence="2" id="KW-1185">Reference proteome</keyword>
<evidence type="ECO:0000313" key="2">
    <source>
        <dbReference type="Proteomes" id="UP000265520"/>
    </source>
</evidence>
<dbReference type="Proteomes" id="UP000265520">
    <property type="component" value="Unassembled WGS sequence"/>
</dbReference>
<accession>A0A392U0N6</accession>
<organism evidence="1 2">
    <name type="scientific">Trifolium medium</name>
    <dbReference type="NCBI Taxonomy" id="97028"/>
    <lineage>
        <taxon>Eukaryota</taxon>
        <taxon>Viridiplantae</taxon>
        <taxon>Streptophyta</taxon>
        <taxon>Embryophyta</taxon>
        <taxon>Tracheophyta</taxon>
        <taxon>Spermatophyta</taxon>
        <taxon>Magnoliopsida</taxon>
        <taxon>eudicotyledons</taxon>
        <taxon>Gunneridae</taxon>
        <taxon>Pentapetalae</taxon>
        <taxon>rosids</taxon>
        <taxon>fabids</taxon>
        <taxon>Fabales</taxon>
        <taxon>Fabaceae</taxon>
        <taxon>Papilionoideae</taxon>
        <taxon>50 kb inversion clade</taxon>
        <taxon>NPAAA clade</taxon>
        <taxon>Hologalegina</taxon>
        <taxon>IRL clade</taxon>
        <taxon>Trifolieae</taxon>
        <taxon>Trifolium</taxon>
    </lineage>
</organism>
<sequence length="64" mass="7887">MLCLERIQIRVHQRYHNVDQQMIIDKTQWRHIPSPYHRPSRRRPVILTTLYQLQKDDDLTGHLK</sequence>